<sequence>MSDAEPRGPRLLRGALVSIDPVVPVPKLVVFQYNPDSVTRTLASRTAGEKGTRLSAPRLTGAPQESLRMDIEIDAADAGDAPGNAARLGIYPQLSLLEMLLYPSSIQVIANAVLLAAGTVELLPPPAPLTLLVWGAKRIVPVQLSDFTITEEAHDSLLNPIRAKVALGLTVLGYDDLSVTNPGYYVFLAHQVMKEGMAALNTVTDITAVAGGNVKLL</sequence>
<accession>A0ABT1X3S1</accession>
<dbReference type="EMBL" id="JANJOU010000008">
    <property type="protein sequence ID" value="MCR0982754.1"/>
    <property type="molecule type" value="Genomic_DNA"/>
</dbReference>
<gene>
    <name evidence="1" type="ORF">NRP21_11905</name>
</gene>
<name>A0ABT1X3S1_9PROT</name>
<organism evidence="1 2">
    <name type="scientific">Roseomonas populi</name>
    <dbReference type="NCBI Taxonomy" id="3121582"/>
    <lineage>
        <taxon>Bacteria</taxon>
        <taxon>Pseudomonadati</taxon>
        <taxon>Pseudomonadota</taxon>
        <taxon>Alphaproteobacteria</taxon>
        <taxon>Acetobacterales</taxon>
        <taxon>Roseomonadaceae</taxon>
        <taxon>Roseomonas</taxon>
    </lineage>
</organism>
<evidence type="ECO:0000313" key="1">
    <source>
        <dbReference type="EMBL" id="MCR0982754.1"/>
    </source>
</evidence>
<dbReference type="Proteomes" id="UP001524642">
    <property type="component" value="Unassembled WGS sequence"/>
</dbReference>
<comment type="caution">
    <text evidence="1">The sequence shown here is derived from an EMBL/GenBank/DDBJ whole genome shotgun (WGS) entry which is preliminary data.</text>
</comment>
<keyword evidence="2" id="KW-1185">Reference proteome</keyword>
<reference evidence="1 2" key="1">
    <citation type="submission" date="2022-06" db="EMBL/GenBank/DDBJ databases">
        <title>Roseomonas CN29.</title>
        <authorList>
            <person name="Cheng Y."/>
            <person name="He X."/>
        </authorList>
    </citation>
    <scope>NUCLEOTIDE SEQUENCE [LARGE SCALE GENOMIC DNA]</scope>
    <source>
        <strain evidence="1 2">CN29</strain>
    </source>
</reference>
<proteinExistence type="predicted"/>
<protein>
    <submittedName>
        <fullName evidence="1">Uncharacterized protein</fullName>
    </submittedName>
</protein>
<evidence type="ECO:0000313" key="2">
    <source>
        <dbReference type="Proteomes" id="UP001524642"/>
    </source>
</evidence>
<dbReference type="RefSeq" id="WP_257716417.1">
    <property type="nucleotide sequence ID" value="NZ_JANJOU010000008.1"/>
</dbReference>